<dbReference type="EMBL" id="JRKI01000006">
    <property type="protein sequence ID" value="KIZ19052.1"/>
    <property type="molecule type" value="Genomic_DNA"/>
</dbReference>
<evidence type="ECO:0000313" key="1">
    <source>
        <dbReference type="EMBL" id="KIZ19052.1"/>
    </source>
</evidence>
<protein>
    <submittedName>
        <fullName evidence="1">Uncharacterized protein</fullName>
    </submittedName>
</protein>
<evidence type="ECO:0000313" key="2">
    <source>
        <dbReference type="Proteomes" id="UP000032458"/>
    </source>
</evidence>
<dbReference type="PATRIC" id="fig|1240678.4.peg.1028"/>
<dbReference type="Proteomes" id="UP000032458">
    <property type="component" value="Unassembled WGS sequence"/>
</dbReference>
<reference evidence="1 2" key="1">
    <citation type="submission" date="2014-09" db="EMBL/GenBank/DDBJ databases">
        <title>Draft genome sequence of Streptomyces natalensis ATCC 27448, producer of the antifungal pimaricin.</title>
        <authorList>
            <person name="Mendes M.V."/>
            <person name="Beites T."/>
            <person name="Pires S."/>
            <person name="Santos C.L."/>
            <person name="Moradas-Ferreira P."/>
        </authorList>
    </citation>
    <scope>NUCLEOTIDE SEQUENCE [LARGE SCALE GENOMIC DNA]</scope>
    <source>
        <strain evidence="1 2">ATCC 27448</strain>
    </source>
</reference>
<comment type="caution">
    <text evidence="1">The sequence shown here is derived from an EMBL/GenBank/DDBJ whole genome shotgun (WGS) entry which is preliminary data.</text>
</comment>
<name>A0A0D7CUH9_9ACTN</name>
<dbReference type="AlphaFoldDB" id="A0A0D7CUH9"/>
<keyword evidence="2" id="KW-1185">Reference proteome</keyword>
<accession>A0A0D7CUH9</accession>
<proteinExistence type="predicted"/>
<gene>
    <name evidence="1" type="ORF">SNA_04870</name>
</gene>
<dbReference type="RefSeq" id="WP_030067647.1">
    <property type="nucleotide sequence ID" value="NZ_JRKI01000006.1"/>
</dbReference>
<organism evidence="1 2">
    <name type="scientific">Streptomyces natalensis ATCC 27448</name>
    <dbReference type="NCBI Taxonomy" id="1240678"/>
    <lineage>
        <taxon>Bacteria</taxon>
        <taxon>Bacillati</taxon>
        <taxon>Actinomycetota</taxon>
        <taxon>Actinomycetes</taxon>
        <taxon>Kitasatosporales</taxon>
        <taxon>Streptomycetaceae</taxon>
        <taxon>Streptomyces</taxon>
    </lineage>
</organism>
<sequence>MEAGEVMSATMHDFPGYNVRLRMNVEDDAAEDHTHLARLAIGAVFSFSEGLCIPLAMEFSVAYWDSDFDIPIDSPERSKGNGMLRRRTLPPELDAKPYYLNSQMSLAEEIDSAAAISFIENFLSRDESDIDGLTVGWQEMQFNATMARLPDDDSQRDHNAVRLEVAGHSIDYPIENRDGSDWVNGPVGASVIHAPFEYRIHRDSGEMIFDITIYWSTWSPGGPGWPAVERGIARLTGGEWEREWVN</sequence>